<dbReference type="Gramene" id="KCW79982">
    <property type="protein sequence ID" value="KCW79982"/>
    <property type="gene ID" value="EUGRSUZ_C01311"/>
</dbReference>
<dbReference type="InterPro" id="IPR040134">
    <property type="entry name" value="PSMD12/CSN4"/>
</dbReference>
<organism evidence="1">
    <name type="scientific">Eucalyptus grandis</name>
    <name type="common">Flooded gum</name>
    <dbReference type="NCBI Taxonomy" id="71139"/>
    <lineage>
        <taxon>Eukaryota</taxon>
        <taxon>Viridiplantae</taxon>
        <taxon>Streptophyta</taxon>
        <taxon>Embryophyta</taxon>
        <taxon>Tracheophyta</taxon>
        <taxon>Spermatophyta</taxon>
        <taxon>Magnoliopsida</taxon>
        <taxon>eudicotyledons</taxon>
        <taxon>Gunneridae</taxon>
        <taxon>Pentapetalae</taxon>
        <taxon>rosids</taxon>
        <taxon>malvids</taxon>
        <taxon>Myrtales</taxon>
        <taxon>Myrtaceae</taxon>
        <taxon>Myrtoideae</taxon>
        <taxon>Eucalypteae</taxon>
        <taxon>Eucalyptus</taxon>
    </lineage>
</organism>
<dbReference type="AlphaFoldDB" id="A0A059CNQ8"/>
<reference evidence="1" key="1">
    <citation type="submission" date="2013-07" db="EMBL/GenBank/DDBJ databases">
        <title>The genome of Eucalyptus grandis.</title>
        <authorList>
            <person name="Schmutz J."/>
            <person name="Hayes R."/>
            <person name="Myburg A."/>
            <person name="Tuskan G."/>
            <person name="Grattapaglia D."/>
            <person name="Rokhsar D.S."/>
        </authorList>
    </citation>
    <scope>NUCLEOTIDE SEQUENCE</scope>
    <source>
        <tissue evidence="1">Leaf extractions</tissue>
    </source>
</reference>
<dbReference type="PANTHER" id="PTHR10855:SF1">
    <property type="entry name" value="26S PROTEASOME NON-ATPASE REGULATORY SUBUNIT 12"/>
    <property type="match status" value="1"/>
</dbReference>
<dbReference type="InParanoid" id="A0A059CNQ8"/>
<dbReference type="PANTHER" id="PTHR10855">
    <property type="entry name" value="26S PROTEASOME NON-ATPASE REGULATORY SUBUNIT 12/COP9 SIGNALOSOME COMPLEX SUBUNIT 4"/>
    <property type="match status" value="1"/>
</dbReference>
<proteinExistence type="predicted"/>
<dbReference type="EMBL" id="KK198755">
    <property type="protein sequence ID" value="KCW79982.1"/>
    <property type="molecule type" value="Genomic_DNA"/>
</dbReference>
<name>A0A059CNQ8_EUCGR</name>
<gene>
    <name evidence="1" type="ORF">EUGRSUZ_C01311</name>
</gene>
<dbReference type="STRING" id="71139.A0A059CNQ8"/>
<evidence type="ECO:0000313" key="1">
    <source>
        <dbReference type="EMBL" id="KCW79982.1"/>
    </source>
</evidence>
<protein>
    <submittedName>
        <fullName evidence="1">Uncharacterized protein</fullName>
    </submittedName>
</protein>
<sequence length="156" mass="17731">MVTLNSVAAGKLYVEIERVRLIKKLAKSKGRSLDRQDYVHAQIQKISPLVFDADPSKEKENPKEGESIVEEAQADILKICWYLVRSPHDRLQSSLCNTLEAKIVSEIPHISLQLKQLVTMEVIQLTALRSNFRDKFENEKTMLEGALAEKAAEDLR</sequence>
<accession>A0A059CNQ8</accession>